<gene>
    <name evidence="1" type="ORF">Tdes44962_MAKER03778</name>
</gene>
<protein>
    <submittedName>
        <fullName evidence="1">Uncharacterized protein</fullName>
    </submittedName>
</protein>
<comment type="caution">
    <text evidence="1">The sequence shown here is derived from an EMBL/GenBank/DDBJ whole genome shotgun (WGS) entry which is preliminary data.</text>
</comment>
<sequence>MDPPAYTAPASAPKPPRTILDLRAQILANASLLNRSTEDQIEVIVAKAGAVPAAPSPMLSGNEKRPITQVMEDPASSSAANKHYALVVRRTYERRFLGILMQGEPRDSVEEALEWLLERMEREMHGMVFKYGKKVEHVDCSVM</sequence>
<dbReference type="AlphaFoldDB" id="A0A9W7SNS8"/>
<name>A0A9W7SNS8_9PEZI</name>
<proteinExistence type="predicted"/>
<accession>A0A9W7SNS8</accession>
<dbReference type="Proteomes" id="UP001138500">
    <property type="component" value="Unassembled WGS sequence"/>
</dbReference>
<evidence type="ECO:0000313" key="1">
    <source>
        <dbReference type="EMBL" id="KAH9825995.1"/>
    </source>
</evidence>
<keyword evidence="2" id="KW-1185">Reference proteome</keyword>
<organism evidence="1 2">
    <name type="scientific">Teratosphaeria destructans</name>
    <dbReference type="NCBI Taxonomy" id="418781"/>
    <lineage>
        <taxon>Eukaryota</taxon>
        <taxon>Fungi</taxon>
        <taxon>Dikarya</taxon>
        <taxon>Ascomycota</taxon>
        <taxon>Pezizomycotina</taxon>
        <taxon>Dothideomycetes</taxon>
        <taxon>Dothideomycetidae</taxon>
        <taxon>Mycosphaerellales</taxon>
        <taxon>Teratosphaeriaceae</taxon>
        <taxon>Teratosphaeria</taxon>
    </lineage>
</organism>
<reference evidence="1 2" key="2">
    <citation type="journal article" date="2021" name="Curr. Genet.">
        <title>Genetic response to nitrogen starvation in the aggressive Eucalyptus foliar pathogen Teratosphaeria destructans.</title>
        <authorList>
            <person name="Havenga M."/>
            <person name="Wingfield B.D."/>
            <person name="Wingfield M.J."/>
            <person name="Dreyer L.L."/>
            <person name="Roets F."/>
            <person name="Aylward J."/>
        </authorList>
    </citation>
    <scope>NUCLEOTIDE SEQUENCE [LARGE SCALE GENOMIC DNA]</scope>
    <source>
        <strain evidence="1">CMW44962</strain>
    </source>
</reference>
<dbReference type="EMBL" id="RIBY02002045">
    <property type="protein sequence ID" value="KAH9825995.1"/>
    <property type="molecule type" value="Genomic_DNA"/>
</dbReference>
<reference evidence="1 2" key="1">
    <citation type="journal article" date="2018" name="IMA Fungus">
        <title>IMA Genome-F 10: Nine draft genome sequences of Claviceps purpurea s.lat., including C. arundinis, C. humidiphila, and C. cf. spartinae, pseudomolecules for the pitch canker pathogen Fusarium circinatum, draft genome of Davidsoniella eucalypti, Grosmannia galeiformis, Quambalaria eucalypti, and Teratosphaeria destructans.</title>
        <authorList>
            <person name="Wingfield B.D."/>
            <person name="Liu M."/>
            <person name="Nguyen H.D."/>
            <person name="Lane F.A."/>
            <person name="Morgan S.W."/>
            <person name="De Vos L."/>
            <person name="Wilken P.M."/>
            <person name="Duong T.A."/>
            <person name="Aylward J."/>
            <person name="Coetzee M.P."/>
            <person name="Dadej K."/>
            <person name="De Beer Z.W."/>
            <person name="Findlay W."/>
            <person name="Havenga M."/>
            <person name="Kolarik M."/>
            <person name="Menzies J.G."/>
            <person name="Naidoo K."/>
            <person name="Pochopski O."/>
            <person name="Shoukouhi P."/>
            <person name="Santana Q.C."/>
            <person name="Seifert K.A."/>
            <person name="Soal N."/>
            <person name="Steenkamp E.T."/>
            <person name="Tatham C.T."/>
            <person name="van der Nest M.A."/>
            <person name="Wingfield M.J."/>
        </authorList>
    </citation>
    <scope>NUCLEOTIDE SEQUENCE [LARGE SCALE GENOMIC DNA]</scope>
    <source>
        <strain evidence="1">CMW44962</strain>
    </source>
</reference>
<dbReference type="OrthoDB" id="3926903at2759"/>
<evidence type="ECO:0000313" key="2">
    <source>
        <dbReference type="Proteomes" id="UP001138500"/>
    </source>
</evidence>